<sequence length="86" mass="10029">MDQKYRFVTVTGLIDQNNCSVKGLNDQERYQDLSHLDFSSFNDHYHHSMIEVMNHLGSLGYKIVSQHSNKDNTQTIWLQKELKNSG</sequence>
<evidence type="ECO:0000313" key="1">
    <source>
        <dbReference type="EMBL" id="KAH0564202.1"/>
    </source>
</evidence>
<reference evidence="1 2" key="1">
    <citation type="journal article" date="2021" name="J. Hered.">
        <title>A chromosome-level genome assembly of the parasitoid wasp, Cotesia glomerata (Hymenoptera: Braconidae).</title>
        <authorList>
            <person name="Pinto B.J."/>
            <person name="Weis J.J."/>
            <person name="Gamble T."/>
            <person name="Ode P.J."/>
            <person name="Paul R."/>
            <person name="Zaspel J.M."/>
        </authorList>
    </citation>
    <scope>NUCLEOTIDE SEQUENCE [LARGE SCALE GENOMIC DNA]</scope>
    <source>
        <strain evidence="1">CgM1</strain>
    </source>
</reference>
<organism evidence="1 2">
    <name type="scientific">Cotesia glomerata</name>
    <name type="common">Lepidopteran parasitic wasp</name>
    <name type="synonym">Apanteles glomeratus</name>
    <dbReference type="NCBI Taxonomy" id="32391"/>
    <lineage>
        <taxon>Eukaryota</taxon>
        <taxon>Metazoa</taxon>
        <taxon>Ecdysozoa</taxon>
        <taxon>Arthropoda</taxon>
        <taxon>Hexapoda</taxon>
        <taxon>Insecta</taxon>
        <taxon>Pterygota</taxon>
        <taxon>Neoptera</taxon>
        <taxon>Endopterygota</taxon>
        <taxon>Hymenoptera</taxon>
        <taxon>Apocrita</taxon>
        <taxon>Ichneumonoidea</taxon>
        <taxon>Braconidae</taxon>
        <taxon>Microgastrinae</taxon>
        <taxon>Cotesia</taxon>
    </lineage>
</organism>
<dbReference type="Proteomes" id="UP000826195">
    <property type="component" value="Unassembled WGS sequence"/>
</dbReference>
<name>A0AAV7J561_COTGL</name>
<evidence type="ECO:0000313" key="2">
    <source>
        <dbReference type="Proteomes" id="UP000826195"/>
    </source>
</evidence>
<dbReference type="AlphaFoldDB" id="A0AAV7J561"/>
<proteinExistence type="predicted"/>
<protein>
    <submittedName>
        <fullName evidence="1">Uncharacterized protein</fullName>
    </submittedName>
</protein>
<comment type="caution">
    <text evidence="1">The sequence shown here is derived from an EMBL/GenBank/DDBJ whole genome shotgun (WGS) entry which is preliminary data.</text>
</comment>
<dbReference type="EMBL" id="JAHXZJ010000002">
    <property type="protein sequence ID" value="KAH0564202.1"/>
    <property type="molecule type" value="Genomic_DNA"/>
</dbReference>
<keyword evidence="2" id="KW-1185">Reference proteome</keyword>
<gene>
    <name evidence="1" type="ORF">KQX54_010169</name>
</gene>
<accession>A0AAV7J561</accession>